<keyword evidence="3" id="KW-1185">Reference proteome</keyword>
<name>A0ABU2Y3R5_9FLAO</name>
<dbReference type="Gene3D" id="2.40.160.60">
    <property type="entry name" value="Outer membrane protein transport protein (OMPP1/FadL/TodX)"/>
    <property type="match status" value="1"/>
</dbReference>
<comment type="caution">
    <text evidence="2">The sequence shown here is derived from an EMBL/GenBank/DDBJ whole genome shotgun (WGS) entry which is preliminary data.</text>
</comment>
<evidence type="ECO:0000256" key="1">
    <source>
        <dbReference type="SAM" id="SignalP"/>
    </source>
</evidence>
<sequence length="427" mass="47181">MIKRILVLLVVLFSIQSFSQQTSSSPYSGLGIGDDSPQKTVEEMSMGGVGVSNNNRFNLNFNNPASFAALSFTTYTLAGENRAYSFEDDNGKDKSSNAYLSYIAVGIPMGPKGGFAFGFQPKTTTGYNITNTIYNDDDEPLQASLYEGKGGTNSVFLGAGYEVFKGLSIGLEGEYIFGNVENSILNQIKDVQLGTKYRSISDVEGFEFELGAIYHKKLEKNLYFNVGAKLELESNLDSKGNEYLYSVNVTSIEIPRDTIWSETSRGVFTTPLKTSVGFNVGKTNKWSAGIDYSFRNAIDATGNLESYNPQVAYQEANNLAVGGFYIPRYNSISSYWHRVIYRWGFNMEKTGLMVDAIGDGANYEPVDKVGMSFGVGIPVGGELSRLNLGFEFGQRGSTNNGLVKENYFNFRLGLTLQNKWFKPKQIY</sequence>
<feature type="signal peptide" evidence="1">
    <location>
        <begin position="1"/>
        <end position="19"/>
    </location>
</feature>
<proteinExistence type="predicted"/>
<dbReference type="EMBL" id="JAVRHV010000002">
    <property type="protein sequence ID" value="MDT0552849.1"/>
    <property type="molecule type" value="Genomic_DNA"/>
</dbReference>
<feature type="chain" id="PRO_5046314894" description="Long-chain fatty acid transport protein" evidence="1">
    <location>
        <begin position="20"/>
        <end position="427"/>
    </location>
</feature>
<dbReference type="RefSeq" id="WP_311592792.1">
    <property type="nucleotide sequence ID" value="NZ_JAVRHV010000002.1"/>
</dbReference>
<dbReference type="Proteomes" id="UP001252186">
    <property type="component" value="Unassembled WGS sequence"/>
</dbReference>
<evidence type="ECO:0000313" key="2">
    <source>
        <dbReference type="EMBL" id="MDT0552849.1"/>
    </source>
</evidence>
<gene>
    <name evidence="2" type="ORF">RM519_06295</name>
</gene>
<protein>
    <recommendedName>
        <fullName evidence="4">Long-chain fatty acid transport protein</fullName>
    </recommendedName>
</protein>
<reference evidence="2 3" key="1">
    <citation type="submission" date="2023-09" db="EMBL/GenBank/DDBJ databases">
        <authorList>
            <person name="Rey-Velasco X."/>
        </authorList>
    </citation>
    <scope>NUCLEOTIDE SEQUENCE [LARGE SCALE GENOMIC DNA]</scope>
    <source>
        <strain evidence="2 3">P050</strain>
    </source>
</reference>
<keyword evidence="1" id="KW-0732">Signal</keyword>
<organism evidence="2 3">
    <name type="scientific">Urechidicola vernalis</name>
    <dbReference type="NCBI Taxonomy" id="3075600"/>
    <lineage>
        <taxon>Bacteria</taxon>
        <taxon>Pseudomonadati</taxon>
        <taxon>Bacteroidota</taxon>
        <taxon>Flavobacteriia</taxon>
        <taxon>Flavobacteriales</taxon>
        <taxon>Flavobacteriaceae</taxon>
        <taxon>Urechidicola</taxon>
    </lineage>
</organism>
<evidence type="ECO:0000313" key="3">
    <source>
        <dbReference type="Proteomes" id="UP001252186"/>
    </source>
</evidence>
<accession>A0ABU2Y3R5</accession>
<evidence type="ECO:0008006" key="4">
    <source>
        <dbReference type="Google" id="ProtNLM"/>
    </source>
</evidence>